<evidence type="ECO:0000313" key="2">
    <source>
        <dbReference type="Proteomes" id="UP001605036"/>
    </source>
</evidence>
<reference evidence="1 2" key="1">
    <citation type="submission" date="2024-09" db="EMBL/GenBank/DDBJ databases">
        <title>Chromosome-scale assembly of Riccia fluitans.</title>
        <authorList>
            <person name="Paukszto L."/>
            <person name="Sawicki J."/>
            <person name="Karawczyk K."/>
            <person name="Piernik-Szablinska J."/>
            <person name="Szczecinska M."/>
            <person name="Mazdziarz M."/>
        </authorList>
    </citation>
    <scope>NUCLEOTIDE SEQUENCE [LARGE SCALE GENOMIC DNA]</scope>
    <source>
        <strain evidence="1">Rf_01</strain>
        <tissue evidence="1">Aerial parts of the thallus</tissue>
    </source>
</reference>
<accession>A0ABD1Z426</accession>
<dbReference type="Proteomes" id="UP001605036">
    <property type="component" value="Unassembled WGS sequence"/>
</dbReference>
<dbReference type="AlphaFoldDB" id="A0ABD1Z426"/>
<keyword evidence="2" id="KW-1185">Reference proteome</keyword>
<organism evidence="1 2">
    <name type="scientific">Riccia fluitans</name>
    <dbReference type="NCBI Taxonomy" id="41844"/>
    <lineage>
        <taxon>Eukaryota</taxon>
        <taxon>Viridiplantae</taxon>
        <taxon>Streptophyta</taxon>
        <taxon>Embryophyta</taxon>
        <taxon>Marchantiophyta</taxon>
        <taxon>Marchantiopsida</taxon>
        <taxon>Marchantiidae</taxon>
        <taxon>Marchantiales</taxon>
        <taxon>Ricciaceae</taxon>
        <taxon>Riccia</taxon>
    </lineage>
</organism>
<dbReference type="EMBL" id="JBHFFA010000002">
    <property type="protein sequence ID" value="KAL2641659.1"/>
    <property type="molecule type" value="Genomic_DNA"/>
</dbReference>
<name>A0ABD1Z426_9MARC</name>
<comment type="caution">
    <text evidence="1">The sequence shown here is derived from an EMBL/GenBank/DDBJ whole genome shotgun (WGS) entry which is preliminary data.</text>
</comment>
<protein>
    <submittedName>
        <fullName evidence="1">Uncharacterized protein</fullName>
    </submittedName>
</protein>
<proteinExistence type="predicted"/>
<sequence length="160" mass="17796">MVDWVAQAVAMCYTEQVKLAGKVHAYEVLVHENGMTLSTKEDFNFLRAVTVGAFQNGGIGSKSISKGCTSSGNTRVPHQFLSGCWVQIGRQRKMVSFRGMSEAPKMLSKSGKTRRRPLIHPTFEMSFHSLAFSDSKLESSIATNFFWTLTLMWVSALEHG</sequence>
<evidence type="ECO:0000313" key="1">
    <source>
        <dbReference type="EMBL" id="KAL2641659.1"/>
    </source>
</evidence>
<gene>
    <name evidence="1" type="ORF">R1flu_009246</name>
</gene>